<sequence>MLVREETTAAKPGRAFFSLSNHQPYTLPVKEGAVTHALWNPRYDLLAAVDGHSLMVTRLSGGGQLAWRYECHSRISGICWHPNGQTIALVDAAGNMTLVDYESGKPTGHLGLRRDEGRETEMDVRWMEWQQMEVDRGDREGLEWVESLVIPPIEQYLPRISPLSDSDGDRNTQRPLGEPEPTTAIREGSRPAIDALFVVDAQGRLWVALFGTFLLPPVDLGISDPARSILHAAITPDLSELMVCHAAGDSQLSITAVDTGPIHTDPALLYQVASSSAACIQLCHHLATATKALTEHYEAGFVQAAAQFQGMVNHFYTMLENQGMDNMTSPGSELVQLLVTGHPTELVTEFLLSGKTRRLFRQWQKTLDNAEEGAWELVVKHCLPAAERLVLKLGQLISFVQALGGAKNPFDVEGIAEPLLDLVAILGWHYGQFVELTRLLDKCKCDATAFGVWFQFAIKDVQWLNSQGLYRNQSSEDEDEDDKPRPAKPVEGIKFKSVMGYIKRHFGRMEPGARECELDAFFTGCGEDIDKYLDAVVRASNPQALLRLFGYPRVDNNGQEFRFVFHQDLAEAGIPMLRPPSLAEMCDIVQRRLTELFAVPASAIHKGFVVDSPLPSITFQYPVTGDSGGGIVCSLMHLADDEGRTPTHCIAVVTSDKLYLIRRPLGGSEDCRSVPLSWPFGADEDVTVVGIDFFDDRHLVVLARPATEDSKTCWISELEFMPSTESTPRTRQVGELQPGSRLQLACNGLPRRRVVAAIEMDRAGGCRWWPFDLDHDEPEAEKT</sequence>
<name>A0ACC1HVC1_9FUNG</name>
<evidence type="ECO:0000313" key="2">
    <source>
        <dbReference type="Proteomes" id="UP001145114"/>
    </source>
</evidence>
<keyword evidence="2" id="KW-1185">Reference proteome</keyword>
<organism evidence="1 2">
    <name type="scientific">Spiromyces aspiralis</name>
    <dbReference type="NCBI Taxonomy" id="68401"/>
    <lineage>
        <taxon>Eukaryota</taxon>
        <taxon>Fungi</taxon>
        <taxon>Fungi incertae sedis</taxon>
        <taxon>Zoopagomycota</taxon>
        <taxon>Kickxellomycotina</taxon>
        <taxon>Kickxellomycetes</taxon>
        <taxon>Kickxellales</taxon>
        <taxon>Kickxellaceae</taxon>
        <taxon>Spiromyces</taxon>
    </lineage>
</organism>
<dbReference type="Proteomes" id="UP001145114">
    <property type="component" value="Unassembled WGS sequence"/>
</dbReference>
<reference evidence="1" key="1">
    <citation type="submission" date="2022-06" db="EMBL/GenBank/DDBJ databases">
        <title>Phylogenomic reconstructions and comparative analyses of Kickxellomycotina fungi.</title>
        <authorList>
            <person name="Reynolds N.K."/>
            <person name="Stajich J.E."/>
            <person name="Barry K."/>
            <person name="Grigoriev I.V."/>
            <person name="Crous P."/>
            <person name="Smith M.E."/>
        </authorList>
    </citation>
    <scope>NUCLEOTIDE SEQUENCE</scope>
    <source>
        <strain evidence="1">RSA 2271</strain>
    </source>
</reference>
<accession>A0ACC1HVC1</accession>
<comment type="caution">
    <text evidence="1">The sequence shown here is derived from an EMBL/GenBank/DDBJ whole genome shotgun (WGS) entry which is preliminary data.</text>
</comment>
<evidence type="ECO:0000313" key="1">
    <source>
        <dbReference type="EMBL" id="KAJ1679980.1"/>
    </source>
</evidence>
<protein>
    <submittedName>
        <fullName evidence="1">Uncharacterized protein</fullName>
    </submittedName>
</protein>
<gene>
    <name evidence="1" type="ORF">EV182_000926</name>
</gene>
<dbReference type="EMBL" id="JAMZIH010000089">
    <property type="protein sequence ID" value="KAJ1679980.1"/>
    <property type="molecule type" value="Genomic_DNA"/>
</dbReference>
<proteinExistence type="predicted"/>